<evidence type="ECO:0000259" key="1">
    <source>
        <dbReference type="Pfam" id="PF21880"/>
    </source>
</evidence>
<dbReference type="Pfam" id="PF21880">
    <property type="entry name" value="DUF6916"/>
    <property type="match status" value="1"/>
</dbReference>
<evidence type="ECO:0000313" key="3">
    <source>
        <dbReference type="Proteomes" id="UP000053235"/>
    </source>
</evidence>
<accession>A0A0M7AEI6</accession>
<dbReference type="AlphaFoldDB" id="A0A0M7AEI6"/>
<proteinExistence type="predicted"/>
<gene>
    <name evidence="2" type="ORF">LAX5112_03494</name>
</gene>
<dbReference type="InterPro" id="IPR054209">
    <property type="entry name" value="DUF6916"/>
</dbReference>
<reference evidence="3" key="1">
    <citation type="submission" date="2015-07" db="EMBL/GenBank/DDBJ databases">
        <authorList>
            <person name="Rodrigo-Torres Lidia"/>
            <person name="Arahal R.David."/>
        </authorList>
    </citation>
    <scope>NUCLEOTIDE SEQUENCE [LARGE SCALE GENOMIC DNA]</scope>
    <source>
        <strain evidence="3">CECT 5112</strain>
    </source>
</reference>
<dbReference type="Proteomes" id="UP000053235">
    <property type="component" value="Unassembled WGS sequence"/>
</dbReference>
<name>A0A0M7AEI6_9HYPH</name>
<dbReference type="EMBL" id="CXWD01000014">
    <property type="protein sequence ID" value="CTQ73299.1"/>
    <property type="molecule type" value="Genomic_DNA"/>
</dbReference>
<organism evidence="2 3">
    <name type="scientific">Roseibium alexandrii</name>
    <dbReference type="NCBI Taxonomy" id="388408"/>
    <lineage>
        <taxon>Bacteria</taxon>
        <taxon>Pseudomonadati</taxon>
        <taxon>Pseudomonadota</taxon>
        <taxon>Alphaproteobacteria</taxon>
        <taxon>Hyphomicrobiales</taxon>
        <taxon>Stappiaceae</taxon>
        <taxon>Roseibium</taxon>
    </lineage>
</organism>
<sequence>MTGSDTGPSGQAQEDLDLGAVSAADFQDHITAEFQIVSQHTTHPIELVSAEEKPEYHAGPGIQRTPFVLLFKVSGDFREIAGDGSEAIHKEGFGRLNRLHVTRVVPPTPASEGVFLEVCFT</sequence>
<evidence type="ECO:0000313" key="2">
    <source>
        <dbReference type="EMBL" id="CTQ73299.1"/>
    </source>
</evidence>
<keyword evidence="3" id="KW-1185">Reference proteome</keyword>
<protein>
    <recommendedName>
        <fullName evidence="1">DUF6916 domain-containing protein</fullName>
    </recommendedName>
</protein>
<dbReference type="RefSeq" id="WP_055672876.1">
    <property type="nucleotide sequence ID" value="NZ_CXWD01000014.1"/>
</dbReference>
<feature type="domain" description="DUF6916" evidence="1">
    <location>
        <begin position="22"/>
        <end position="120"/>
    </location>
</feature>